<dbReference type="RefSeq" id="WP_301164341.1">
    <property type="nucleotide sequence ID" value="NZ_JAUHTR010000001.1"/>
</dbReference>
<keyword evidence="2" id="KW-1185">Reference proteome</keyword>
<comment type="caution">
    <text evidence="1">The sequence shown here is derived from an EMBL/GenBank/DDBJ whole genome shotgun (WGS) entry which is preliminary data.</text>
</comment>
<reference evidence="1" key="1">
    <citation type="submission" date="2023-07" db="EMBL/GenBank/DDBJ databases">
        <title>Fictibacillus sp. isolated from freshwater pond.</title>
        <authorList>
            <person name="Kirdat K."/>
            <person name="Bhat A."/>
            <person name="Mourya A."/>
            <person name="Yadav A."/>
        </authorList>
    </citation>
    <scope>NUCLEOTIDE SEQUENCE</scope>
    <source>
        <strain evidence="1">NE201</strain>
    </source>
</reference>
<evidence type="ECO:0000313" key="2">
    <source>
        <dbReference type="Proteomes" id="UP001172721"/>
    </source>
</evidence>
<evidence type="ECO:0000313" key="1">
    <source>
        <dbReference type="EMBL" id="MDN4523292.1"/>
    </source>
</evidence>
<sequence length="376" mass="41957">MVIDLYFDGQKKGSINAADLYFYVTYFEQKGFKLSFNPLKKRLTVLSGRSRQITIHVDGKADEREKRLAAGLSDILSAMGILTTWDEDELGSILNVYLSTKNTNSYGIMIEHGGGAEALMRRLKKDRAISGDLFRFKNKWFLLPLDVIKLQIGLNSKQDEALALKHLQLIGFHFGLGIAEHYKQGGGEEVDWNVLFPAGTVRHEEKPAEGKESSSSDEKTYSADLVLDYTVFHEEPLSGEDALSVTAKAIMTNTGSLPIAQPMLCLRFSPPGKMKLNGKLFTAERLQEITPNQMNLLQDAWRYVEADGQVKARETGDYWLRPVVSTTLNPGQQLIFDFQLSFSPLAEGEGISCAAFMTGSNEEVKTVSKNTIRITR</sequence>
<organism evidence="1 2">
    <name type="scientific">Fictibacillus fluitans</name>
    <dbReference type="NCBI Taxonomy" id="3058422"/>
    <lineage>
        <taxon>Bacteria</taxon>
        <taxon>Bacillati</taxon>
        <taxon>Bacillota</taxon>
        <taxon>Bacilli</taxon>
        <taxon>Bacillales</taxon>
        <taxon>Fictibacillaceae</taxon>
        <taxon>Fictibacillus</taxon>
    </lineage>
</organism>
<gene>
    <name evidence="1" type="ORF">QYB97_02355</name>
</gene>
<proteinExistence type="predicted"/>
<protein>
    <submittedName>
        <fullName evidence="1">Uncharacterized protein</fullName>
    </submittedName>
</protein>
<dbReference type="EMBL" id="JAUHTR010000001">
    <property type="protein sequence ID" value="MDN4523292.1"/>
    <property type="molecule type" value="Genomic_DNA"/>
</dbReference>
<dbReference type="Proteomes" id="UP001172721">
    <property type="component" value="Unassembled WGS sequence"/>
</dbReference>
<name>A0ABT8HSQ3_9BACL</name>
<accession>A0ABT8HSQ3</accession>